<feature type="domain" description="Reverse transcriptase" evidence="1">
    <location>
        <begin position="95"/>
        <end position="371"/>
    </location>
</feature>
<dbReference type="PROSITE" id="PS50878">
    <property type="entry name" value="RT_POL"/>
    <property type="match status" value="1"/>
</dbReference>
<reference evidence="2 3" key="1">
    <citation type="submission" date="2024-02" db="EMBL/GenBank/DDBJ databases">
        <title>High-quality chromosome-scale genome assembly of Pensacola bahiagrass (Paspalum notatum Flugge var. saurae).</title>
        <authorList>
            <person name="Vega J.M."/>
            <person name="Podio M."/>
            <person name="Orjuela J."/>
            <person name="Siena L.A."/>
            <person name="Pessino S.C."/>
            <person name="Combes M.C."/>
            <person name="Mariac C."/>
            <person name="Albertini E."/>
            <person name="Pupilli F."/>
            <person name="Ortiz J.P.A."/>
            <person name="Leblanc O."/>
        </authorList>
    </citation>
    <scope>NUCLEOTIDE SEQUENCE [LARGE SCALE GENOMIC DNA]</scope>
    <source>
        <strain evidence="2">R1</strain>
        <tissue evidence="2">Leaf</tissue>
    </source>
</reference>
<dbReference type="SUPFAM" id="SSF56672">
    <property type="entry name" value="DNA/RNA polymerases"/>
    <property type="match status" value="1"/>
</dbReference>
<name>A0AAQ3TU13_PASNO</name>
<dbReference type="InterPro" id="IPR043502">
    <property type="entry name" value="DNA/RNA_pol_sf"/>
</dbReference>
<dbReference type="AlphaFoldDB" id="A0AAQ3TU13"/>
<evidence type="ECO:0000313" key="3">
    <source>
        <dbReference type="Proteomes" id="UP001341281"/>
    </source>
</evidence>
<protein>
    <recommendedName>
        <fullName evidence="1">Reverse transcriptase domain-containing protein</fullName>
    </recommendedName>
</protein>
<organism evidence="2 3">
    <name type="scientific">Paspalum notatum var. saurae</name>
    <dbReference type="NCBI Taxonomy" id="547442"/>
    <lineage>
        <taxon>Eukaryota</taxon>
        <taxon>Viridiplantae</taxon>
        <taxon>Streptophyta</taxon>
        <taxon>Embryophyta</taxon>
        <taxon>Tracheophyta</taxon>
        <taxon>Spermatophyta</taxon>
        <taxon>Magnoliopsida</taxon>
        <taxon>Liliopsida</taxon>
        <taxon>Poales</taxon>
        <taxon>Poaceae</taxon>
        <taxon>PACMAD clade</taxon>
        <taxon>Panicoideae</taxon>
        <taxon>Andropogonodae</taxon>
        <taxon>Paspaleae</taxon>
        <taxon>Paspalinae</taxon>
        <taxon>Paspalum</taxon>
    </lineage>
</organism>
<proteinExistence type="predicted"/>
<keyword evidence="3" id="KW-1185">Reference proteome</keyword>
<accession>A0AAQ3TU13</accession>
<sequence length="590" mass="66389">MVFAQKDKERVITDHFKQHLGAATTRTATLDWTALGCHPLDLSSLEVSFTQEEIKETILSMPPDKAPGPDGFTGTFFRACWDIIKEDLSAAFGQLYNLNGQDFRLLNAGNIVLIPKKADALRVGDFRPISLIHSVAKIFSKLLANRLAPHLESLVSKCQSAFIRKRCIQDIFLYVQNIVRLFHKSKTPALFLKLDIQKAFDTVNWSYLLENLQARGFGQRWREWISILFGTANSKPLINGAQGGSFDHKRGVRQGDPLSPMLFILAIDPLQKILDLATQQGVLTPLPLAAAKLRTSLYADDAAIFLNPTPDQIQSLRHILQVFGAATGLTINFQKSSIHPVRCENLDLAAILQSFPGNCETFPCRYLGLQLHTRPLRKIHVQPLVEKIGQRLAGWKGRLLNRAGRLTLVTSVLSSMPTYHLTIFPLAKWARKQIDKIRRSFLWKGEENANGGHCLVNWPTVSRPKDLGGLGVLDLDKFGRALRLRWLWQEWTDASKPWQGLQVPCNKFDRLLFQASTSISVGNGEKTKFWHDSWLDSEAPCNLAPHLFALYLGVPVSPSRLHIVDWLPLVEKIDKRLEPGKGDPCLWQGE</sequence>
<dbReference type="EMBL" id="CP144749">
    <property type="protein sequence ID" value="WVZ78037.1"/>
    <property type="molecule type" value="Genomic_DNA"/>
</dbReference>
<dbReference type="PANTHER" id="PTHR33116">
    <property type="entry name" value="REVERSE TRANSCRIPTASE ZINC-BINDING DOMAIN-CONTAINING PROTEIN-RELATED-RELATED"/>
    <property type="match status" value="1"/>
</dbReference>
<evidence type="ECO:0000313" key="2">
    <source>
        <dbReference type="EMBL" id="WVZ78037.1"/>
    </source>
</evidence>
<evidence type="ECO:0000259" key="1">
    <source>
        <dbReference type="PROSITE" id="PS50878"/>
    </source>
</evidence>
<dbReference type="PANTHER" id="PTHR33116:SF78">
    <property type="entry name" value="OS12G0587133 PROTEIN"/>
    <property type="match status" value="1"/>
</dbReference>
<gene>
    <name evidence="2" type="ORF">U9M48_025812</name>
</gene>
<dbReference type="Proteomes" id="UP001341281">
    <property type="component" value="Chromosome 05"/>
</dbReference>
<dbReference type="CDD" id="cd01650">
    <property type="entry name" value="RT_nLTR_like"/>
    <property type="match status" value="1"/>
</dbReference>
<dbReference type="Pfam" id="PF00078">
    <property type="entry name" value="RVT_1"/>
    <property type="match status" value="1"/>
</dbReference>
<dbReference type="InterPro" id="IPR000477">
    <property type="entry name" value="RT_dom"/>
</dbReference>